<gene>
    <name evidence="1" type="ORF">g.745</name>
</gene>
<dbReference type="Gene3D" id="3.30.420.10">
    <property type="entry name" value="Ribonuclease H-like superfamily/Ribonuclease H"/>
    <property type="match status" value="1"/>
</dbReference>
<name>A0A1B6ECK7_9HEMI</name>
<dbReference type="EMBL" id="GEDC01001678">
    <property type="protein sequence ID" value="JAS35620.1"/>
    <property type="molecule type" value="Transcribed_RNA"/>
</dbReference>
<dbReference type="Pfam" id="PF01359">
    <property type="entry name" value="Transposase_1"/>
    <property type="match status" value="1"/>
</dbReference>
<dbReference type="InterPro" id="IPR001888">
    <property type="entry name" value="Transposase_1"/>
</dbReference>
<accession>A0A1B6ECK7</accession>
<feature type="non-terminal residue" evidence="1">
    <location>
        <position position="1"/>
    </location>
</feature>
<proteinExistence type="predicted"/>
<evidence type="ECO:0000313" key="1">
    <source>
        <dbReference type="EMBL" id="JAS35620.1"/>
    </source>
</evidence>
<protein>
    <submittedName>
        <fullName evidence="1">Uncharacterized protein</fullName>
    </submittedName>
</protein>
<organism evidence="1">
    <name type="scientific">Clastoptera arizonana</name>
    <name type="common">Arizona spittle bug</name>
    <dbReference type="NCBI Taxonomy" id="38151"/>
    <lineage>
        <taxon>Eukaryota</taxon>
        <taxon>Metazoa</taxon>
        <taxon>Ecdysozoa</taxon>
        <taxon>Arthropoda</taxon>
        <taxon>Hexapoda</taxon>
        <taxon>Insecta</taxon>
        <taxon>Pterygota</taxon>
        <taxon>Neoptera</taxon>
        <taxon>Paraneoptera</taxon>
        <taxon>Hemiptera</taxon>
        <taxon>Auchenorrhyncha</taxon>
        <taxon>Cercopoidea</taxon>
        <taxon>Clastopteridae</taxon>
        <taxon>Clastoptera</taxon>
    </lineage>
</organism>
<reference evidence="1" key="1">
    <citation type="submission" date="2015-12" db="EMBL/GenBank/DDBJ databases">
        <title>De novo transcriptome assembly of four potential Pierce s Disease insect vectors from Arizona vineyards.</title>
        <authorList>
            <person name="Tassone E.E."/>
        </authorList>
    </citation>
    <scope>NUCLEOTIDE SEQUENCE</scope>
</reference>
<dbReference type="GO" id="GO:0003676">
    <property type="term" value="F:nucleic acid binding"/>
    <property type="evidence" value="ECO:0007669"/>
    <property type="project" value="InterPro"/>
</dbReference>
<dbReference type="InterPro" id="IPR036397">
    <property type="entry name" value="RNaseH_sf"/>
</dbReference>
<dbReference type="AlphaFoldDB" id="A0A1B6ECK7"/>
<sequence length="133" mass="15309">ALKIFEIIKSPSSCVGDEMLSEIITRDETYVSHIMCGSKQHSKDWRHNNSPVKVTAKYTLSQPKVMALVFWDKHDVLLISWTRNHHKCLNRLPNPQKATPSDSELKMQQADNGILLLYNTLQFKHDKYLSGKT</sequence>